<accession>A0A132P6W4</accession>
<evidence type="ECO:0000313" key="4">
    <source>
        <dbReference type="EMBL" id="KWX18049.1"/>
    </source>
</evidence>
<protein>
    <recommendedName>
        <fullName evidence="6">Phage minor structural protein</fullName>
    </recommendedName>
</protein>
<dbReference type="NCBIfam" id="TIGR01665">
    <property type="entry name" value="put_anti_recept"/>
    <property type="match status" value="1"/>
</dbReference>
<name>A0A132P6W4_ENTFC</name>
<evidence type="ECO:0000259" key="3">
    <source>
        <dbReference type="Pfam" id="PF18013"/>
    </source>
</evidence>
<evidence type="ECO:0000259" key="2">
    <source>
        <dbReference type="Pfam" id="PF06605"/>
    </source>
</evidence>
<proteinExistence type="predicted"/>
<dbReference type="Proteomes" id="UP000070452">
    <property type="component" value="Unassembled WGS sequence"/>
</dbReference>
<dbReference type="RefSeq" id="WP_060854008.1">
    <property type="nucleotide sequence ID" value="NZ_LRHK01000001.1"/>
</dbReference>
<feature type="region of interest" description="Disordered" evidence="1">
    <location>
        <begin position="601"/>
        <end position="620"/>
    </location>
</feature>
<dbReference type="EMBL" id="LRHK01000001">
    <property type="protein sequence ID" value="KWX18049.1"/>
    <property type="molecule type" value="Genomic_DNA"/>
</dbReference>
<dbReference type="Pfam" id="PF06605">
    <property type="entry name" value="Prophage_tail"/>
    <property type="match status" value="1"/>
</dbReference>
<sequence length="941" mass="104064">MEKDVYFFDDSQKLIKIVGEDRLFSVVQEKEITPSKDELINDKLAVSMEFDNEIKESAYMAVRESESSFSMYKIIGIADPGSLLIFTGINFGPDELDAYIINDIRPANEFFQKTIQRVIDFTLGEWRVGHLDSTLPAVSMTFYYCSIREALKNLQTLGCEIVFRCNLSGEGITDKWIEVYKQIGEYSNERYEYGDKALTIEKEVDRSNIYTSLIGRGRGEEVGDGYGRRIEFDQVYWSKSKGDPLNKPTGQIYLEIPEMTEKYGIPTKNGKRRKREKVIIFEDCEDPVELIQLTYQELVNCSRPLVQFKATIFGADSLGNIIRIHRDDRGYHYETRIFSVKIDRLTGKVETGLGDNLNTSSTRQASNTQTAIQTLDEKKMTFYESTEVSKWQSDIIRGAKGGSIIMMNPWDTGKGESRQPYQMVWMNGDSIETSNHFLVANSEGIGFIDGKFNEANFKTAWTIDGNFNANYIQSGRIRADIFETSFNAVGDQLKLVKGALQIVNSNKKIMGLTKKGMEFWNTKESIGTIGTTDSAGNPFPGASTPTPIEDNSLVIRTNGDGKYILISPKVGKGLVLLGNGKAIYFGDLDVQGKLTVKGKEIIPGQGGGPSGGGESTGGYPSELKTDAEKRAWRIYDILCNNGFTKQSACGILGNIQQETGGTFDPDTVQIGGPAYGLVQWDGSSYPLVGPATWDGKVYVQNLFNAAGIKEPITSLDAQVRLLIWTFTNGQWMGVVQPTTVDGFKACTDPRQAAYAFERNYERPAATHPERQDYAVNWYNKFKDLKPGGATGEAGLKHLESLIGQRIGNGQCYGLSAEYSGYLGGCGMGAGTKYGLTHVIGNTSAASDIGIAYDWSAVGWKVIQNPRYDQLVVGAIINWARGGQVGSWFADGTYGHTGVIRGLANGRMQTYEQNTELGMICGKLDRQYYSASAISSIVIPPK</sequence>
<dbReference type="InterPro" id="IPR041219">
    <property type="entry name" value="Phage_lysozyme2"/>
</dbReference>
<evidence type="ECO:0008006" key="6">
    <source>
        <dbReference type="Google" id="ProtNLM"/>
    </source>
</evidence>
<reference evidence="4 5" key="1">
    <citation type="submission" date="2016-01" db="EMBL/GenBank/DDBJ databases">
        <title>Molecular Mechanisms for transfer of large genomic segments between Enterococcus faecium strains.</title>
        <authorList>
            <person name="Garcia-Solache M.A."/>
            <person name="Lebreton F."/>
            <person name="Mclaughlin R.E."/>
            <person name="Whiteaker J.D."/>
            <person name="Gilmore M.S."/>
            <person name="Rice L.B."/>
        </authorList>
    </citation>
    <scope>NUCLEOTIDE SEQUENCE [LARGE SCALE GENOMIC DNA]</scope>
    <source>
        <strain evidence="4 5">D344RRF x C68</strain>
    </source>
</reference>
<gene>
    <name evidence="4" type="ORF">AWT83_06030</name>
</gene>
<dbReference type="InterPro" id="IPR007119">
    <property type="entry name" value="Phage_tail_spike_N"/>
</dbReference>
<dbReference type="AlphaFoldDB" id="A0A132P6W4"/>
<organism evidence="4 5">
    <name type="scientific">Enterococcus faecium</name>
    <name type="common">Streptococcus faecium</name>
    <dbReference type="NCBI Taxonomy" id="1352"/>
    <lineage>
        <taxon>Bacteria</taxon>
        <taxon>Bacillati</taxon>
        <taxon>Bacillota</taxon>
        <taxon>Bacilli</taxon>
        <taxon>Lactobacillales</taxon>
        <taxon>Enterococcaceae</taxon>
        <taxon>Enterococcus</taxon>
    </lineage>
</organism>
<feature type="domain" description="Tail spike" evidence="2">
    <location>
        <begin position="108"/>
        <end position="341"/>
    </location>
</feature>
<feature type="compositionally biased region" description="Gly residues" evidence="1">
    <location>
        <begin position="604"/>
        <end position="616"/>
    </location>
</feature>
<dbReference type="Gene3D" id="3.90.1720.60">
    <property type="match status" value="1"/>
</dbReference>
<dbReference type="Pfam" id="PF18013">
    <property type="entry name" value="Phage_lysozyme2"/>
    <property type="match status" value="1"/>
</dbReference>
<comment type="caution">
    <text evidence="4">The sequence shown here is derived from an EMBL/GenBank/DDBJ whole genome shotgun (WGS) entry which is preliminary data.</text>
</comment>
<evidence type="ECO:0000313" key="5">
    <source>
        <dbReference type="Proteomes" id="UP000070452"/>
    </source>
</evidence>
<dbReference type="InterPro" id="IPR010572">
    <property type="entry name" value="Tail_dom"/>
</dbReference>
<evidence type="ECO:0000256" key="1">
    <source>
        <dbReference type="SAM" id="MobiDB-lite"/>
    </source>
</evidence>
<feature type="domain" description="Phage tail lysozyme" evidence="3">
    <location>
        <begin position="629"/>
        <end position="781"/>
    </location>
</feature>